<dbReference type="SUPFAM" id="SSF55781">
    <property type="entry name" value="GAF domain-like"/>
    <property type="match status" value="1"/>
</dbReference>
<feature type="transmembrane region" description="Helical" evidence="6">
    <location>
        <begin position="215"/>
        <end position="235"/>
    </location>
</feature>
<keyword evidence="2 6" id="KW-0812">Transmembrane</keyword>
<feature type="domain" description="PAC" evidence="8">
    <location>
        <begin position="744"/>
        <end position="796"/>
    </location>
</feature>
<dbReference type="InterPro" id="IPR003660">
    <property type="entry name" value="HAMP_dom"/>
</dbReference>
<dbReference type="InterPro" id="IPR029016">
    <property type="entry name" value="GAF-like_dom_sf"/>
</dbReference>
<dbReference type="Gene3D" id="3.30.450.20">
    <property type="entry name" value="PAS domain"/>
    <property type="match status" value="4"/>
</dbReference>
<name>A0A2N3I789_9BACT</name>
<feature type="coiled-coil region" evidence="5">
    <location>
        <begin position="780"/>
        <end position="807"/>
    </location>
</feature>
<dbReference type="InterPro" id="IPR000700">
    <property type="entry name" value="PAS-assoc_C"/>
</dbReference>
<protein>
    <submittedName>
        <fullName evidence="10">PAS domain S-box protein</fullName>
    </submittedName>
</protein>
<dbReference type="Gene3D" id="3.30.450.40">
    <property type="match status" value="1"/>
</dbReference>
<dbReference type="InterPro" id="IPR013656">
    <property type="entry name" value="PAS_4"/>
</dbReference>
<accession>A0A2N3I789</accession>
<feature type="coiled-coil region" evidence="5">
    <location>
        <begin position="920"/>
        <end position="951"/>
    </location>
</feature>
<dbReference type="CDD" id="cd00130">
    <property type="entry name" value="PAS"/>
    <property type="match status" value="2"/>
</dbReference>
<keyword evidence="11" id="KW-1185">Reference proteome</keyword>
<dbReference type="Pfam" id="PF13185">
    <property type="entry name" value="GAF_2"/>
    <property type="match status" value="1"/>
</dbReference>
<feature type="domain" description="PAC" evidence="8">
    <location>
        <begin position="622"/>
        <end position="674"/>
    </location>
</feature>
<sequence>MSNQRHYNPIIRNSLFLLLGVFLIILILNYVLTSYFFNAIEQGQYLVDIAGRNRTLSQLIVLDAQKVAEGNENMKVILREHIAEHGRILRALRDGGTITVDNREVEITDKADETILPTIKRVEKLWRSYQDTASIVVAEPTKIAVRQEGKQEVKLDIELEKLAEMGFEEKQIINPVVLKAIDYLKRKSSEMLLLNEQLVREFLLVLDKKRQNADLIILILTLINAGAIVGAFFVIKDVVLKPLNIIAEAAEEIAEGYSSKPIEYEFNNEVGSVVRAINRIVGSLENATDFIQNIGRGNLNAQYKGVENYTELEKESLAGALLDMRERMINVAQSEKNREWSNTGLTKFVEVLRKDNDNLKKLAYNIISELVEYIGAAQGCMYIVEEESKENETKEMYAEIVAAYAFGQQKFLKQKIYPHEGVIGQVLIDKETIYIDDVPDDYSDIVSGLGSAKPNNVLIVPLKLNEVLVGMIELTTFQKFEPYKVEFIERLANNIASTITNVKVNERTRLLLKEQENTTTQLKLQEDQMRQNLLKLQSTQEEMRRNQQALRSQSYAIGTTLLEAEYDMEGRLLNANSLFLAKFKYKITDVKGKNHRIFLDTQSSYSEEYLRFWDNLRAGKTQMGEYKRVARDGTEIWIRATYVPVPDETDTLYKVTCLAFDVTEEKKQVLDYQGQVEALRRSSIVFEFDLQGFIIDLNDLALQTFGYTKDELFAKHYNTLLLMEEAENDDYKIMWRELKGGKFRTGEYEYKNKNGETIWLQGSFNPIFDLNGNTTKILMVAEDITQRKEAERQMQEIQLRTKIQQENLTALINNTDERILSIDKHYFVTIINENLQNVFRQMGREVDIGTNILDTFPERNYHRLKDPYDRALAGEKVRLEEHYVGSKGEEIALLVTYNPILDDSDNVQGVTVFAKDITEIKKNQEEMMKIQREMEEKEADLRALINNLEDCVFALDNKYNFVVFNEAFEKTIKEKANKEVKIDESFEKIVPPSEWETWKTLLERALAGEKFKTNITFFDDIYELSLNTIFDKNKKTIGVALDMRKIELL</sequence>
<dbReference type="PROSITE" id="PS50885">
    <property type="entry name" value="HAMP"/>
    <property type="match status" value="1"/>
</dbReference>
<dbReference type="Pfam" id="PF00672">
    <property type="entry name" value="HAMP"/>
    <property type="match status" value="1"/>
</dbReference>
<evidence type="ECO:0000256" key="1">
    <source>
        <dbReference type="ARBA" id="ARBA00004141"/>
    </source>
</evidence>
<evidence type="ECO:0000256" key="5">
    <source>
        <dbReference type="SAM" id="Coils"/>
    </source>
</evidence>
<dbReference type="InterPro" id="IPR029095">
    <property type="entry name" value="NarX-like_N"/>
</dbReference>
<proteinExistence type="predicted"/>
<dbReference type="SUPFAM" id="SSF55785">
    <property type="entry name" value="PYP-like sensor domain (PAS domain)"/>
    <property type="match status" value="4"/>
</dbReference>
<dbReference type="SMART" id="SM00086">
    <property type="entry name" value="PAC"/>
    <property type="match status" value="3"/>
</dbReference>
<dbReference type="RefSeq" id="WP_101359725.1">
    <property type="nucleotide sequence ID" value="NZ_NKXO01000053.1"/>
</dbReference>
<dbReference type="GO" id="GO:0007165">
    <property type="term" value="P:signal transduction"/>
    <property type="evidence" value="ECO:0007669"/>
    <property type="project" value="InterPro"/>
</dbReference>
<reference evidence="10 11" key="1">
    <citation type="submission" date="2017-06" db="EMBL/GenBank/DDBJ databases">
        <title>Raineya orbicola gen. nov., sp. nov. a slightly thermophilic bacterium of the phylum Bacteroidetes and the description of Raineyaceae fam. nov.</title>
        <authorList>
            <person name="Albuquerque L."/>
            <person name="Polonia A.R.M."/>
            <person name="Barroso C."/>
            <person name="Froufe H.J.C."/>
            <person name="Lage O."/>
            <person name="Lobo-Da-Cunha A."/>
            <person name="Egas C."/>
            <person name="Da Costa M.S."/>
        </authorList>
    </citation>
    <scope>NUCLEOTIDE SEQUENCE [LARGE SCALE GENOMIC DNA]</scope>
    <source>
        <strain evidence="10 11">SPSPC-11</strain>
    </source>
</reference>
<feature type="domain" description="PAS" evidence="7">
    <location>
        <begin position="685"/>
        <end position="741"/>
    </location>
</feature>
<evidence type="ECO:0000256" key="3">
    <source>
        <dbReference type="ARBA" id="ARBA00022989"/>
    </source>
</evidence>
<evidence type="ECO:0000256" key="6">
    <source>
        <dbReference type="SAM" id="Phobius"/>
    </source>
</evidence>
<evidence type="ECO:0000313" key="11">
    <source>
        <dbReference type="Proteomes" id="UP000233387"/>
    </source>
</evidence>
<dbReference type="Pfam" id="PF13675">
    <property type="entry name" value="PilJ"/>
    <property type="match status" value="1"/>
</dbReference>
<dbReference type="SUPFAM" id="SSF158472">
    <property type="entry name" value="HAMP domain-like"/>
    <property type="match status" value="1"/>
</dbReference>
<dbReference type="SMART" id="SM00304">
    <property type="entry name" value="HAMP"/>
    <property type="match status" value="1"/>
</dbReference>
<comment type="caution">
    <text evidence="10">The sequence shown here is derived from an EMBL/GenBank/DDBJ whole genome shotgun (WGS) entry which is preliminary data.</text>
</comment>
<feature type="coiled-coil region" evidence="5">
    <location>
        <begin position="512"/>
        <end position="553"/>
    </location>
</feature>
<evidence type="ECO:0000313" key="10">
    <source>
        <dbReference type="EMBL" id="PKQ66171.1"/>
    </source>
</evidence>
<evidence type="ECO:0000256" key="2">
    <source>
        <dbReference type="ARBA" id="ARBA00022692"/>
    </source>
</evidence>
<dbReference type="PROSITE" id="PS50113">
    <property type="entry name" value="PAC"/>
    <property type="match status" value="3"/>
</dbReference>
<dbReference type="GO" id="GO:0016020">
    <property type="term" value="C:membrane"/>
    <property type="evidence" value="ECO:0007669"/>
    <property type="project" value="UniProtKB-SubCell"/>
</dbReference>
<dbReference type="InterPro" id="IPR003018">
    <property type="entry name" value="GAF"/>
</dbReference>
<dbReference type="PROSITE" id="PS50112">
    <property type="entry name" value="PAS"/>
    <property type="match status" value="1"/>
</dbReference>
<comment type="subcellular location">
    <subcellularLocation>
        <location evidence="1">Membrane</location>
        <topology evidence="1">Multi-pass membrane protein</topology>
    </subcellularLocation>
</comment>
<dbReference type="SMART" id="SM00091">
    <property type="entry name" value="PAS"/>
    <property type="match status" value="3"/>
</dbReference>
<evidence type="ECO:0000256" key="4">
    <source>
        <dbReference type="ARBA" id="ARBA00023136"/>
    </source>
</evidence>
<feature type="domain" description="PAC" evidence="8">
    <location>
        <begin position="877"/>
        <end position="929"/>
    </location>
</feature>
<dbReference type="InterPro" id="IPR000014">
    <property type="entry name" value="PAS"/>
</dbReference>
<evidence type="ECO:0000259" key="7">
    <source>
        <dbReference type="PROSITE" id="PS50112"/>
    </source>
</evidence>
<dbReference type="PANTHER" id="PTHR44757:SF2">
    <property type="entry name" value="BIOFILM ARCHITECTURE MAINTENANCE PROTEIN MBAA"/>
    <property type="match status" value="1"/>
</dbReference>
<dbReference type="NCBIfam" id="TIGR00229">
    <property type="entry name" value="sensory_box"/>
    <property type="match status" value="3"/>
</dbReference>
<feature type="domain" description="HAMP" evidence="9">
    <location>
        <begin position="237"/>
        <end position="289"/>
    </location>
</feature>
<dbReference type="AlphaFoldDB" id="A0A2N3I789"/>
<dbReference type="Pfam" id="PF08448">
    <property type="entry name" value="PAS_4"/>
    <property type="match status" value="1"/>
</dbReference>
<dbReference type="Gene3D" id="6.10.340.10">
    <property type="match status" value="1"/>
</dbReference>
<feature type="transmembrane region" description="Helical" evidence="6">
    <location>
        <begin position="15"/>
        <end position="37"/>
    </location>
</feature>
<dbReference type="SMART" id="SM00065">
    <property type="entry name" value="GAF"/>
    <property type="match status" value="1"/>
</dbReference>
<evidence type="ECO:0000259" key="9">
    <source>
        <dbReference type="PROSITE" id="PS50885"/>
    </source>
</evidence>
<keyword evidence="3 6" id="KW-1133">Transmembrane helix</keyword>
<dbReference type="InterPro" id="IPR052155">
    <property type="entry name" value="Biofilm_reg_signaling"/>
</dbReference>
<keyword evidence="5" id="KW-0175">Coiled coil</keyword>
<gene>
    <name evidence="10" type="ORF">Rain11_2465</name>
</gene>
<evidence type="ECO:0000259" key="8">
    <source>
        <dbReference type="PROSITE" id="PS50113"/>
    </source>
</evidence>
<dbReference type="OrthoDB" id="1109395at2"/>
<dbReference type="PANTHER" id="PTHR44757">
    <property type="entry name" value="DIGUANYLATE CYCLASE DGCP"/>
    <property type="match status" value="1"/>
</dbReference>
<keyword evidence="4 6" id="KW-0472">Membrane</keyword>
<dbReference type="InterPro" id="IPR035965">
    <property type="entry name" value="PAS-like_dom_sf"/>
</dbReference>
<organism evidence="10 11">
    <name type="scientific">Raineya orbicola</name>
    <dbReference type="NCBI Taxonomy" id="2016530"/>
    <lineage>
        <taxon>Bacteria</taxon>
        <taxon>Pseudomonadati</taxon>
        <taxon>Bacteroidota</taxon>
        <taxon>Cytophagia</taxon>
        <taxon>Cytophagales</taxon>
        <taxon>Raineyaceae</taxon>
        <taxon>Raineya</taxon>
    </lineage>
</organism>
<dbReference type="InterPro" id="IPR001610">
    <property type="entry name" value="PAC"/>
</dbReference>
<dbReference type="EMBL" id="NKXO01000053">
    <property type="protein sequence ID" value="PKQ66171.1"/>
    <property type="molecule type" value="Genomic_DNA"/>
</dbReference>
<dbReference type="Pfam" id="PF13426">
    <property type="entry name" value="PAS_9"/>
    <property type="match status" value="2"/>
</dbReference>
<dbReference type="Proteomes" id="UP000233387">
    <property type="component" value="Unassembled WGS sequence"/>
</dbReference>